<evidence type="ECO:0000256" key="2">
    <source>
        <dbReference type="PROSITE-ProRule" id="PRU00035"/>
    </source>
</evidence>
<dbReference type="SUPFAM" id="SSF47370">
    <property type="entry name" value="Bromodomain"/>
    <property type="match status" value="1"/>
</dbReference>
<reference evidence="5" key="1">
    <citation type="submission" date="2021-11" db="EMBL/GenBank/DDBJ databases">
        <authorList>
            <consortium name="Genoscope - CEA"/>
            <person name="William W."/>
        </authorList>
    </citation>
    <scope>NUCLEOTIDE SEQUENCE</scope>
</reference>
<protein>
    <recommendedName>
        <fullName evidence="4">Bromo domain-containing protein</fullName>
    </recommendedName>
</protein>
<dbReference type="OrthoDB" id="21449at2759"/>
<feature type="compositionally biased region" description="Basic residues" evidence="3">
    <location>
        <begin position="224"/>
        <end position="234"/>
    </location>
</feature>
<gene>
    <name evidence="5" type="ORF">PECAL_4P24390</name>
</gene>
<dbReference type="PANTHER" id="PTHR46136">
    <property type="entry name" value="TRANSCRIPTION FACTOR GTE8"/>
    <property type="match status" value="1"/>
</dbReference>
<feature type="region of interest" description="Disordered" evidence="3">
    <location>
        <begin position="119"/>
        <end position="174"/>
    </location>
</feature>
<dbReference type="InterPro" id="IPR001487">
    <property type="entry name" value="Bromodomain"/>
</dbReference>
<comment type="caution">
    <text evidence="5">The sequence shown here is derived from an EMBL/GenBank/DDBJ whole genome shotgun (WGS) entry which is preliminary data.</text>
</comment>
<dbReference type="PRINTS" id="PR00503">
    <property type="entry name" value="BROMODOMAIN"/>
</dbReference>
<feature type="domain" description="Bromo" evidence="4">
    <location>
        <begin position="26"/>
        <end position="98"/>
    </location>
</feature>
<dbReference type="InterPro" id="IPR036427">
    <property type="entry name" value="Bromodomain-like_sf"/>
</dbReference>
<feature type="compositionally biased region" description="Basic and acidic residues" evidence="3">
    <location>
        <begin position="119"/>
        <end position="135"/>
    </location>
</feature>
<evidence type="ECO:0000313" key="5">
    <source>
        <dbReference type="EMBL" id="CAH0375116.1"/>
    </source>
</evidence>
<dbReference type="Pfam" id="PF00439">
    <property type="entry name" value="Bromodomain"/>
    <property type="match status" value="1"/>
</dbReference>
<dbReference type="SMART" id="SM00297">
    <property type="entry name" value="BROMO"/>
    <property type="match status" value="1"/>
</dbReference>
<dbReference type="Gene3D" id="1.20.920.10">
    <property type="entry name" value="Bromodomain-like"/>
    <property type="match status" value="1"/>
</dbReference>
<proteinExistence type="predicted"/>
<dbReference type="InterPro" id="IPR052442">
    <property type="entry name" value="Env_Response_Regulator"/>
</dbReference>
<name>A0A8J2X506_9STRA</name>
<keyword evidence="6" id="KW-1185">Reference proteome</keyword>
<evidence type="ECO:0000313" key="6">
    <source>
        <dbReference type="Proteomes" id="UP000789595"/>
    </source>
</evidence>
<dbReference type="AlphaFoldDB" id="A0A8J2X506"/>
<evidence type="ECO:0000256" key="1">
    <source>
        <dbReference type="ARBA" id="ARBA00023117"/>
    </source>
</evidence>
<evidence type="ECO:0000259" key="4">
    <source>
        <dbReference type="PROSITE" id="PS50014"/>
    </source>
</evidence>
<dbReference type="PANTHER" id="PTHR46136:SF7">
    <property type="entry name" value="BROMO DOMAIN-CONTAINING PROTEIN"/>
    <property type="match status" value="1"/>
</dbReference>
<sequence length="359" mass="39924">MGKTIKSLRRNPDAPLWRDVLKSIKAKPKLAFYFAKPVDHVALNIPLYPTIVKTPMDLQTIERKLAANEYAELDDFATDVRLVFSNAMLFNKNEQHQVHIAARKLSTFFELKYEELKRGHQREKRDAPGRRDRPPPRPHGAFASQPRAAFLAPATTRGASRQQKRKQEVPEGMVPASVVEKLRADMELMRKEVERLKRQNSSVEVSEPSSTDDSDESSNDGSLKPRRPLAKLRFRVSSRDDGIATSHSTDTLGTVSVATSPLGTYDPDASLDGLDADDVARLRSAMVEIGDDNEVALATRTPPDAPPPKKHRYSMSPAALDLPRPDTLRSGSEYSLDPLPQAGSTSPLWAFPEEDLPAE</sequence>
<organism evidence="5 6">
    <name type="scientific">Pelagomonas calceolata</name>
    <dbReference type="NCBI Taxonomy" id="35677"/>
    <lineage>
        <taxon>Eukaryota</taxon>
        <taxon>Sar</taxon>
        <taxon>Stramenopiles</taxon>
        <taxon>Ochrophyta</taxon>
        <taxon>Pelagophyceae</taxon>
        <taxon>Pelagomonadales</taxon>
        <taxon>Pelagomonadaceae</taxon>
        <taxon>Pelagomonas</taxon>
    </lineage>
</organism>
<feature type="region of interest" description="Disordered" evidence="3">
    <location>
        <begin position="293"/>
        <end position="359"/>
    </location>
</feature>
<dbReference type="EMBL" id="CAKKNE010000004">
    <property type="protein sequence ID" value="CAH0375116.1"/>
    <property type="molecule type" value="Genomic_DNA"/>
</dbReference>
<dbReference type="PROSITE" id="PS50014">
    <property type="entry name" value="BROMODOMAIN_2"/>
    <property type="match status" value="1"/>
</dbReference>
<accession>A0A8J2X506</accession>
<keyword evidence="1 2" id="KW-0103">Bromodomain</keyword>
<dbReference type="Proteomes" id="UP000789595">
    <property type="component" value="Unassembled WGS sequence"/>
</dbReference>
<evidence type="ECO:0000256" key="3">
    <source>
        <dbReference type="SAM" id="MobiDB-lite"/>
    </source>
</evidence>
<feature type="region of interest" description="Disordered" evidence="3">
    <location>
        <begin position="194"/>
        <end position="234"/>
    </location>
</feature>